<comment type="caution">
    <text evidence="2">The sequence shown here is derived from an EMBL/GenBank/DDBJ whole genome shotgun (WGS) entry which is preliminary data.</text>
</comment>
<organism evidence="2 3">
    <name type="scientific">Tanacetum coccineum</name>
    <dbReference type="NCBI Taxonomy" id="301880"/>
    <lineage>
        <taxon>Eukaryota</taxon>
        <taxon>Viridiplantae</taxon>
        <taxon>Streptophyta</taxon>
        <taxon>Embryophyta</taxon>
        <taxon>Tracheophyta</taxon>
        <taxon>Spermatophyta</taxon>
        <taxon>Magnoliopsida</taxon>
        <taxon>eudicotyledons</taxon>
        <taxon>Gunneridae</taxon>
        <taxon>Pentapetalae</taxon>
        <taxon>asterids</taxon>
        <taxon>campanulids</taxon>
        <taxon>Asterales</taxon>
        <taxon>Asteraceae</taxon>
        <taxon>Asteroideae</taxon>
        <taxon>Anthemideae</taxon>
        <taxon>Anthemidinae</taxon>
        <taxon>Tanacetum</taxon>
    </lineage>
</organism>
<dbReference type="PROSITE" id="PS50994">
    <property type="entry name" value="INTEGRASE"/>
    <property type="match status" value="1"/>
</dbReference>
<reference evidence="2" key="1">
    <citation type="journal article" date="2022" name="Int. J. Mol. Sci.">
        <title>Draft Genome of Tanacetum Coccineum: Genomic Comparison of Closely Related Tanacetum-Family Plants.</title>
        <authorList>
            <person name="Yamashiro T."/>
            <person name="Shiraishi A."/>
            <person name="Nakayama K."/>
            <person name="Satake H."/>
        </authorList>
    </citation>
    <scope>NUCLEOTIDE SEQUENCE</scope>
</reference>
<keyword evidence="2" id="KW-0808">Transferase</keyword>
<dbReference type="InterPro" id="IPR041588">
    <property type="entry name" value="Integrase_H2C2"/>
</dbReference>
<evidence type="ECO:0000313" key="3">
    <source>
        <dbReference type="Proteomes" id="UP001151760"/>
    </source>
</evidence>
<protein>
    <submittedName>
        <fullName evidence="2">Reverse transcriptase domain-containing protein</fullName>
    </submittedName>
</protein>
<dbReference type="Pfam" id="PF17921">
    <property type="entry name" value="Integrase_H2C2"/>
    <property type="match status" value="1"/>
</dbReference>
<keyword evidence="2" id="KW-0548">Nucleotidyltransferase</keyword>
<feature type="domain" description="Integrase catalytic" evidence="1">
    <location>
        <begin position="68"/>
        <end position="186"/>
    </location>
</feature>
<evidence type="ECO:0000259" key="1">
    <source>
        <dbReference type="PROSITE" id="PS50994"/>
    </source>
</evidence>
<dbReference type="InterPro" id="IPR012337">
    <property type="entry name" value="RNaseH-like_sf"/>
</dbReference>
<keyword evidence="2" id="KW-0695">RNA-directed DNA polymerase</keyword>
<dbReference type="EMBL" id="BQNB010014541">
    <property type="protein sequence ID" value="GJT29420.1"/>
    <property type="molecule type" value="Genomic_DNA"/>
</dbReference>
<name>A0ABQ5CQX1_9ASTR</name>
<reference evidence="2" key="2">
    <citation type="submission" date="2022-01" db="EMBL/GenBank/DDBJ databases">
        <authorList>
            <person name="Yamashiro T."/>
            <person name="Shiraishi A."/>
            <person name="Satake H."/>
            <person name="Nakayama K."/>
        </authorList>
    </citation>
    <scope>NUCLEOTIDE SEQUENCE</scope>
</reference>
<dbReference type="SUPFAM" id="SSF53098">
    <property type="entry name" value="Ribonuclease H-like"/>
    <property type="match status" value="1"/>
</dbReference>
<gene>
    <name evidence="2" type="ORF">Tco_0909695</name>
</gene>
<sequence length="186" mass="21299">MRRCVARCEILEILEHCHSGPTEGHHNASVTGRKVYEEGFYWPSIIRDAKDYVMKCDACQKSGNISSRNEMPQNNIQVCEVFDVWGLDFMGPFPCLRGNKYILVAVDYISKWVEAQALPTNDARVVVKLLKGLFARFGVPKALINYRGTYFCNSQLEKALLRYEDLAETMIQYMLKKTCVGLIRAF</sequence>
<dbReference type="InterPro" id="IPR052160">
    <property type="entry name" value="Gypsy_RT_Integrase-like"/>
</dbReference>
<dbReference type="Gene3D" id="1.10.340.70">
    <property type="match status" value="1"/>
</dbReference>
<dbReference type="InterPro" id="IPR036397">
    <property type="entry name" value="RNaseH_sf"/>
</dbReference>
<proteinExistence type="predicted"/>
<dbReference type="Gene3D" id="3.30.420.10">
    <property type="entry name" value="Ribonuclease H-like superfamily/Ribonuclease H"/>
    <property type="match status" value="1"/>
</dbReference>
<accession>A0ABQ5CQX1</accession>
<dbReference type="Proteomes" id="UP001151760">
    <property type="component" value="Unassembled WGS sequence"/>
</dbReference>
<dbReference type="GO" id="GO:0003964">
    <property type="term" value="F:RNA-directed DNA polymerase activity"/>
    <property type="evidence" value="ECO:0007669"/>
    <property type="project" value="UniProtKB-KW"/>
</dbReference>
<keyword evidence="3" id="KW-1185">Reference proteome</keyword>
<dbReference type="InterPro" id="IPR001584">
    <property type="entry name" value="Integrase_cat-core"/>
</dbReference>
<evidence type="ECO:0000313" key="2">
    <source>
        <dbReference type="EMBL" id="GJT29420.1"/>
    </source>
</evidence>
<dbReference type="PANTHER" id="PTHR47266">
    <property type="entry name" value="ENDONUCLEASE-RELATED"/>
    <property type="match status" value="1"/>
</dbReference>